<dbReference type="EMBL" id="CACVAQ010000297">
    <property type="protein sequence ID" value="CAA6821464.1"/>
    <property type="molecule type" value="Genomic_DNA"/>
</dbReference>
<feature type="region of interest" description="Disordered" evidence="1">
    <location>
        <begin position="59"/>
        <end position="78"/>
    </location>
</feature>
<name>A0A6S6TPZ4_9BACT</name>
<evidence type="ECO:0000313" key="2">
    <source>
        <dbReference type="EMBL" id="CAA6821464.1"/>
    </source>
</evidence>
<organism evidence="2">
    <name type="scientific">uncultured Aureispira sp</name>
    <dbReference type="NCBI Taxonomy" id="1331704"/>
    <lineage>
        <taxon>Bacteria</taxon>
        <taxon>Pseudomonadati</taxon>
        <taxon>Bacteroidota</taxon>
        <taxon>Saprospiria</taxon>
        <taxon>Saprospirales</taxon>
        <taxon>Saprospiraceae</taxon>
        <taxon>Aureispira</taxon>
        <taxon>environmental samples</taxon>
    </lineage>
</organism>
<gene>
    <name evidence="2" type="ORF">HELGO_WM18354</name>
</gene>
<evidence type="ECO:0000256" key="1">
    <source>
        <dbReference type="SAM" id="MobiDB-lite"/>
    </source>
</evidence>
<proteinExistence type="predicted"/>
<feature type="compositionally biased region" description="Low complexity" evidence="1">
    <location>
        <begin position="61"/>
        <end position="77"/>
    </location>
</feature>
<sequence>MSNTPELTMKQKIEAAQLQLAATIKELKKHGLTPEEKAQIADAKRAFNAFKKSLKDKKTAKTAAPSAPSAAAPAAAAGGTGPSELKLPGLFPKVSVTNGSIKYEHAFDADLHKKISKQKTFPICTGLKLGGVISVESKASLKLAIQGAYKTEPAQLPKNEWSSYQVTSSLGADISSTGAFQLVLTDSLELLAAKFGVVVQCVFNNKQIEVTNLFSGGKMTVEALALSCSLAGSIGPGETLNEIYELINGKACPNFAEWNGTKYTLLQVGVSIQATDKGILPAAPTIGLNQAGVDALKADISAIYDQAKELFEEIKPTVIKVAFATLPAAGVAFYSYELLGDLYNYITADKHGFEQNKQIYVQACESIVKEIMEREASDPNKLKELAKIAKNEKQLKARYQLHMKEAQNVQIIKDIYDNLNKNTEEGLQDAKDNLNQILTKVELTYNQISEVKENNGKYSVHFKVLVTTNGPVVIPSVKASISCNGTVLSSSVQDSNDTYDNATKKVYDGYWVDFSKADLQAALGGKSIAQSTWMLTLHADYRGHFKDVNSSFNISKDLKVFFSKPGNQPF</sequence>
<protein>
    <submittedName>
        <fullName evidence="2">Uncharacterized protein</fullName>
    </submittedName>
</protein>
<reference evidence="2" key="1">
    <citation type="submission" date="2020-01" db="EMBL/GenBank/DDBJ databases">
        <authorList>
            <person name="Meier V. D."/>
            <person name="Meier V D."/>
        </authorList>
    </citation>
    <scope>NUCLEOTIDE SEQUENCE</scope>
    <source>
        <strain evidence="2">HLG_WM_MAG_10</strain>
    </source>
</reference>
<dbReference type="AlphaFoldDB" id="A0A6S6TPZ4"/>
<accession>A0A6S6TPZ4</accession>